<gene>
    <name evidence="11" type="ORF">E9229_003672</name>
</gene>
<dbReference type="GO" id="GO:0015920">
    <property type="term" value="P:lipopolysaccharide transport"/>
    <property type="evidence" value="ECO:0007669"/>
    <property type="project" value="TreeGrafter"/>
</dbReference>
<keyword evidence="5" id="KW-0997">Cell inner membrane</keyword>
<evidence type="ECO:0000259" key="10">
    <source>
        <dbReference type="PROSITE" id="PS51012"/>
    </source>
</evidence>
<protein>
    <recommendedName>
        <fullName evidence="9">Transport permease protein</fullName>
    </recommendedName>
</protein>
<dbReference type="Proteomes" id="UP000523000">
    <property type="component" value="Unassembled WGS sequence"/>
</dbReference>
<comment type="subcellular location">
    <subcellularLocation>
        <location evidence="1">Cell inner membrane</location>
        <topology evidence="1">Multi-pass membrane protein</topology>
    </subcellularLocation>
    <subcellularLocation>
        <location evidence="9">Cell membrane</location>
        <topology evidence="9">Multi-pass membrane protein</topology>
    </subcellularLocation>
</comment>
<keyword evidence="6 9" id="KW-0812">Transmembrane</keyword>
<keyword evidence="3 9" id="KW-0813">Transport</keyword>
<accession>A0A839QRX2</accession>
<evidence type="ECO:0000256" key="2">
    <source>
        <dbReference type="ARBA" id="ARBA00007783"/>
    </source>
</evidence>
<evidence type="ECO:0000256" key="8">
    <source>
        <dbReference type="ARBA" id="ARBA00023136"/>
    </source>
</evidence>
<feature type="transmembrane region" description="Helical" evidence="9">
    <location>
        <begin position="84"/>
        <end position="103"/>
    </location>
</feature>
<reference evidence="11 12" key="1">
    <citation type="submission" date="2020-08" db="EMBL/GenBank/DDBJ databases">
        <title>Sequencing the genomes of 1000 actinobacteria strains.</title>
        <authorList>
            <person name="Klenk H.-P."/>
        </authorList>
    </citation>
    <scope>NUCLEOTIDE SEQUENCE [LARGE SCALE GENOMIC DNA]</scope>
    <source>
        <strain evidence="11 12">DSM 22826</strain>
    </source>
</reference>
<evidence type="ECO:0000256" key="7">
    <source>
        <dbReference type="ARBA" id="ARBA00022989"/>
    </source>
</evidence>
<dbReference type="RefSeq" id="WP_183512975.1">
    <property type="nucleotide sequence ID" value="NZ_BAABGK010000018.1"/>
</dbReference>
<evidence type="ECO:0000256" key="4">
    <source>
        <dbReference type="ARBA" id="ARBA00022475"/>
    </source>
</evidence>
<keyword evidence="7 9" id="KW-1133">Transmembrane helix</keyword>
<feature type="transmembrane region" description="Helical" evidence="9">
    <location>
        <begin position="52"/>
        <end position="72"/>
    </location>
</feature>
<evidence type="ECO:0000256" key="6">
    <source>
        <dbReference type="ARBA" id="ARBA00022692"/>
    </source>
</evidence>
<feature type="transmembrane region" description="Helical" evidence="9">
    <location>
        <begin position="135"/>
        <end position="154"/>
    </location>
</feature>
<feature type="transmembrane region" description="Helical" evidence="9">
    <location>
        <begin position="202"/>
        <end position="226"/>
    </location>
</feature>
<dbReference type="Pfam" id="PF01061">
    <property type="entry name" value="ABC2_membrane"/>
    <property type="match status" value="1"/>
</dbReference>
<evidence type="ECO:0000256" key="1">
    <source>
        <dbReference type="ARBA" id="ARBA00004429"/>
    </source>
</evidence>
<comment type="caution">
    <text evidence="11">The sequence shown here is derived from an EMBL/GenBank/DDBJ whole genome shotgun (WGS) entry which is preliminary data.</text>
</comment>
<organism evidence="11 12">
    <name type="scientific">Paeniglutamicibacter cryotolerans</name>
    <dbReference type="NCBI Taxonomy" id="670079"/>
    <lineage>
        <taxon>Bacteria</taxon>
        <taxon>Bacillati</taxon>
        <taxon>Actinomycetota</taxon>
        <taxon>Actinomycetes</taxon>
        <taxon>Micrococcales</taxon>
        <taxon>Micrococcaceae</taxon>
        <taxon>Paeniglutamicibacter</taxon>
    </lineage>
</organism>
<proteinExistence type="inferred from homology"/>
<comment type="similarity">
    <text evidence="2 9">Belongs to the ABC-2 integral membrane protein family.</text>
</comment>
<dbReference type="EMBL" id="JACHVS010000002">
    <property type="protein sequence ID" value="MBB2997425.1"/>
    <property type="molecule type" value="Genomic_DNA"/>
</dbReference>
<dbReference type="GO" id="GO:0140359">
    <property type="term" value="F:ABC-type transporter activity"/>
    <property type="evidence" value="ECO:0007669"/>
    <property type="project" value="InterPro"/>
</dbReference>
<dbReference type="PANTHER" id="PTHR30413">
    <property type="entry name" value="INNER MEMBRANE TRANSPORT PERMEASE"/>
    <property type="match status" value="1"/>
</dbReference>
<name>A0A839QRX2_9MICC</name>
<feature type="transmembrane region" description="Helical" evidence="9">
    <location>
        <begin position="253"/>
        <end position="274"/>
    </location>
</feature>
<evidence type="ECO:0000256" key="3">
    <source>
        <dbReference type="ARBA" id="ARBA00022448"/>
    </source>
</evidence>
<dbReference type="InterPro" id="IPR047817">
    <property type="entry name" value="ABC2_TM_bact-type"/>
</dbReference>
<feature type="transmembrane region" description="Helical" evidence="9">
    <location>
        <begin position="160"/>
        <end position="181"/>
    </location>
</feature>
<keyword evidence="4 9" id="KW-1003">Cell membrane</keyword>
<feature type="domain" description="ABC transmembrane type-2" evidence="10">
    <location>
        <begin position="52"/>
        <end position="276"/>
    </location>
</feature>
<dbReference type="GO" id="GO:0005886">
    <property type="term" value="C:plasma membrane"/>
    <property type="evidence" value="ECO:0007669"/>
    <property type="project" value="UniProtKB-SubCell"/>
</dbReference>
<sequence length="284" mass="32106">MSAAEYAARNNLARVGARPPLMTYLRQAWERRDFAYELARSRVQAMNERNRLGMLWIVLKPTMNALMYGFIFGVLQGGRRPEDFPVFVVIGVFLFEFFSASMTDGARAITGNSALVQSLSFPRITLPISTVLKQFMMLVPMLGVMAVYCMILGTMPRWSWLLIIPLVAIFSVFNTGIALICARLTVHVRDLTQLLPLVNRMLFYTSGVLFSVDRVLNAFPGLVVIFDYHPIYQTLSIARGVMMDGAEYAYPPIYWLSLSIIAIVTLIAGVVFFWKAEERYGRAN</sequence>
<evidence type="ECO:0000256" key="5">
    <source>
        <dbReference type="ARBA" id="ARBA00022519"/>
    </source>
</evidence>
<evidence type="ECO:0000313" key="12">
    <source>
        <dbReference type="Proteomes" id="UP000523000"/>
    </source>
</evidence>
<keyword evidence="12" id="KW-1185">Reference proteome</keyword>
<dbReference type="PROSITE" id="PS51012">
    <property type="entry name" value="ABC_TM2"/>
    <property type="match status" value="1"/>
</dbReference>
<evidence type="ECO:0000313" key="11">
    <source>
        <dbReference type="EMBL" id="MBB2997425.1"/>
    </source>
</evidence>
<evidence type="ECO:0000256" key="9">
    <source>
        <dbReference type="RuleBase" id="RU361157"/>
    </source>
</evidence>
<dbReference type="AlphaFoldDB" id="A0A839QRX2"/>
<dbReference type="InterPro" id="IPR013525">
    <property type="entry name" value="ABC2_TM"/>
</dbReference>
<dbReference type="PANTHER" id="PTHR30413:SF8">
    <property type="entry name" value="TRANSPORT PERMEASE PROTEIN"/>
    <property type="match status" value="1"/>
</dbReference>
<keyword evidence="8 9" id="KW-0472">Membrane</keyword>